<evidence type="ECO:0000256" key="1">
    <source>
        <dbReference type="ARBA" id="ARBA00012417"/>
    </source>
</evidence>
<dbReference type="InterPro" id="IPR027421">
    <property type="entry name" value="DNA_pol_lamdba_lyase_dom_sf"/>
</dbReference>
<dbReference type="Proteomes" id="UP000321595">
    <property type="component" value="Chromosome"/>
</dbReference>
<dbReference type="GO" id="GO:0008270">
    <property type="term" value="F:zinc ion binding"/>
    <property type="evidence" value="ECO:0007669"/>
    <property type="project" value="TreeGrafter"/>
</dbReference>
<evidence type="ECO:0000256" key="4">
    <source>
        <dbReference type="ARBA" id="ARBA00022763"/>
    </source>
</evidence>
<dbReference type="InterPro" id="IPR022312">
    <property type="entry name" value="DNA_pol_X"/>
</dbReference>
<dbReference type="AlphaFoldDB" id="A0A5B8Y1A1"/>
<dbReference type="OrthoDB" id="9808747at2"/>
<dbReference type="GO" id="GO:0006281">
    <property type="term" value="P:DNA repair"/>
    <property type="evidence" value="ECO:0007669"/>
    <property type="project" value="UniProtKB-KW"/>
</dbReference>
<evidence type="ECO:0000256" key="3">
    <source>
        <dbReference type="ARBA" id="ARBA00022695"/>
    </source>
</evidence>
<dbReference type="SMART" id="SM00483">
    <property type="entry name" value="POLXc"/>
    <property type="match status" value="1"/>
</dbReference>
<keyword evidence="4" id="KW-0227">DNA damage</keyword>
<evidence type="ECO:0000313" key="10">
    <source>
        <dbReference type="Proteomes" id="UP000321595"/>
    </source>
</evidence>
<dbReference type="SUPFAM" id="SSF89550">
    <property type="entry name" value="PHP domain-like"/>
    <property type="match status" value="1"/>
</dbReference>
<keyword evidence="5" id="KW-0239">DNA-directed DNA polymerase</keyword>
<proteinExistence type="predicted"/>
<dbReference type="EMBL" id="CP042467">
    <property type="protein sequence ID" value="QED30143.1"/>
    <property type="molecule type" value="Genomic_DNA"/>
</dbReference>
<evidence type="ECO:0000256" key="2">
    <source>
        <dbReference type="ARBA" id="ARBA00022679"/>
    </source>
</evidence>
<dbReference type="InterPro" id="IPR050243">
    <property type="entry name" value="PHP_phosphatase"/>
</dbReference>
<dbReference type="GO" id="GO:0003887">
    <property type="term" value="F:DNA-directed DNA polymerase activity"/>
    <property type="evidence" value="ECO:0007669"/>
    <property type="project" value="UniProtKB-KW"/>
</dbReference>
<dbReference type="Pfam" id="PF14791">
    <property type="entry name" value="DNA_pol_B_thumb"/>
    <property type="match status" value="1"/>
</dbReference>
<dbReference type="InterPro" id="IPR002008">
    <property type="entry name" value="DNA_pol_X_beta-like"/>
</dbReference>
<dbReference type="PRINTS" id="PR00869">
    <property type="entry name" value="DNAPOLX"/>
</dbReference>
<dbReference type="Gene3D" id="3.30.460.10">
    <property type="entry name" value="Beta Polymerase, domain 2"/>
    <property type="match status" value="1"/>
</dbReference>
<comment type="catalytic activity">
    <reaction evidence="7">
        <text>DNA(n) + a 2'-deoxyribonucleoside 5'-triphosphate = DNA(n+1) + diphosphate</text>
        <dbReference type="Rhea" id="RHEA:22508"/>
        <dbReference type="Rhea" id="RHEA-COMP:17339"/>
        <dbReference type="Rhea" id="RHEA-COMP:17340"/>
        <dbReference type="ChEBI" id="CHEBI:33019"/>
        <dbReference type="ChEBI" id="CHEBI:61560"/>
        <dbReference type="ChEBI" id="CHEBI:173112"/>
        <dbReference type="EC" id="2.7.7.7"/>
    </reaction>
</comment>
<dbReference type="PRINTS" id="PR00870">
    <property type="entry name" value="DNAPOLXBETA"/>
</dbReference>
<dbReference type="InterPro" id="IPR022311">
    <property type="entry name" value="PolX-like"/>
</dbReference>
<dbReference type="InterPro" id="IPR028207">
    <property type="entry name" value="DNA_pol_B_palm_palm"/>
</dbReference>
<dbReference type="Pfam" id="PF14792">
    <property type="entry name" value="DNA_pol_B_palm"/>
    <property type="match status" value="1"/>
</dbReference>
<dbReference type="KEGG" id="bbae:FRD01_23490"/>
<dbReference type="GO" id="GO:0003677">
    <property type="term" value="F:DNA binding"/>
    <property type="evidence" value="ECO:0007669"/>
    <property type="project" value="InterPro"/>
</dbReference>
<dbReference type="InterPro" id="IPR029398">
    <property type="entry name" value="PolB_thumb"/>
</dbReference>
<name>A0A5B8Y1A1_9DELT</name>
<reference evidence="9 10" key="1">
    <citation type="submission" date="2019-08" db="EMBL/GenBank/DDBJ databases">
        <authorList>
            <person name="Liang Q."/>
        </authorList>
    </citation>
    <scope>NUCLEOTIDE SEQUENCE [LARGE SCALE GENOMIC DNA]</scope>
    <source>
        <strain evidence="9 10">V1718</strain>
    </source>
</reference>
<evidence type="ECO:0000256" key="5">
    <source>
        <dbReference type="ARBA" id="ARBA00022932"/>
    </source>
</evidence>
<evidence type="ECO:0000256" key="6">
    <source>
        <dbReference type="ARBA" id="ARBA00023204"/>
    </source>
</evidence>
<dbReference type="GO" id="GO:0042578">
    <property type="term" value="F:phosphoric ester hydrolase activity"/>
    <property type="evidence" value="ECO:0007669"/>
    <property type="project" value="TreeGrafter"/>
</dbReference>
<dbReference type="InterPro" id="IPR037160">
    <property type="entry name" value="DNA_Pol_thumb_sf"/>
</dbReference>
<dbReference type="PANTHER" id="PTHR36928:SF1">
    <property type="entry name" value="PHOSPHATASE YCDX-RELATED"/>
    <property type="match status" value="1"/>
</dbReference>
<dbReference type="GO" id="GO:0005829">
    <property type="term" value="C:cytosol"/>
    <property type="evidence" value="ECO:0007669"/>
    <property type="project" value="TreeGrafter"/>
</dbReference>
<gene>
    <name evidence="9" type="ORF">FRD01_23490</name>
</gene>
<keyword evidence="10" id="KW-1185">Reference proteome</keyword>
<dbReference type="SUPFAM" id="SSF81301">
    <property type="entry name" value="Nucleotidyltransferase"/>
    <property type="match status" value="1"/>
</dbReference>
<evidence type="ECO:0000259" key="8">
    <source>
        <dbReference type="SMART" id="SM00483"/>
    </source>
</evidence>
<keyword evidence="3" id="KW-0548">Nucleotidyltransferase</keyword>
<organism evidence="9 10">
    <name type="scientific">Microvenator marinus</name>
    <dbReference type="NCBI Taxonomy" id="2600177"/>
    <lineage>
        <taxon>Bacteria</taxon>
        <taxon>Deltaproteobacteria</taxon>
        <taxon>Bradymonadales</taxon>
        <taxon>Microvenatoraceae</taxon>
        <taxon>Microvenator</taxon>
    </lineage>
</organism>
<dbReference type="CDD" id="cd00141">
    <property type="entry name" value="NT_POLXc"/>
    <property type="match status" value="1"/>
</dbReference>
<keyword evidence="6" id="KW-0234">DNA repair</keyword>
<dbReference type="Gene3D" id="3.20.20.140">
    <property type="entry name" value="Metal-dependent hydrolases"/>
    <property type="match status" value="1"/>
</dbReference>
<dbReference type="RefSeq" id="WP_146963570.1">
    <property type="nucleotide sequence ID" value="NZ_CP042467.1"/>
</dbReference>
<keyword evidence="2" id="KW-0808">Transferase</keyword>
<dbReference type="InterPro" id="IPR010996">
    <property type="entry name" value="HHH_MUS81"/>
</dbReference>
<dbReference type="Gene3D" id="1.10.150.20">
    <property type="entry name" value="5' to 3' exonuclease, C-terminal subdomain"/>
    <property type="match status" value="1"/>
</dbReference>
<dbReference type="EC" id="2.7.7.7" evidence="1"/>
<dbReference type="Gene3D" id="1.10.150.110">
    <property type="entry name" value="DNA polymerase beta, N-terminal domain-like"/>
    <property type="match status" value="1"/>
</dbReference>
<dbReference type="Pfam" id="PF14716">
    <property type="entry name" value="HHH_8"/>
    <property type="match status" value="1"/>
</dbReference>
<accession>A0A5B8Y1A1</accession>
<feature type="domain" description="DNA-directed DNA polymerase X" evidence="8">
    <location>
        <begin position="1"/>
        <end position="319"/>
    </location>
</feature>
<dbReference type="InterPro" id="IPR043519">
    <property type="entry name" value="NT_sf"/>
</dbReference>
<dbReference type="PANTHER" id="PTHR36928">
    <property type="entry name" value="PHOSPHATASE YCDX-RELATED"/>
    <property type="match status" value="1"/>
</dbReference>
<evidence type="ECO:0000256" key="7">
    <source>
        <dbReference type="ARBA" id="ARBA00049244"/>
    </source>
</evidence>
<protein>
    <recommendedName>
        <fullName evidence="1">DNA-directed DNA polymerase</fullName>
        <ecNumber evidence="1">2.7.7.7</ecNumber>
    </recommendedName>
</protein>
<evidence type="ECO:0000313" key="9">
    <source>
        <dbReference type="EMBL" id="QED30143.1"/>
    </source>
</evidence>
<sequence>MDNKEYAKILEEIATLTRVVGDSFFRVRAFSRAARLIEDLSQPVDELVDARRLDLIDGIGESIEEELVMIRMTGSSPRHQELLDRIGRDVMELWEIPGLGIKRIQLLYQEYGIASVAKLKEAILANKLLNAPHFGPSIQDKLLDEISGWERGRGRRYPLPEAKALAESLRLQILENPDVKRAEIGGSIRRGKETIGDIDILVTSSHAAAVSSWFRGLPEVIEVIQEGDTRSSVRVTNEIQCDLRILDEHLFGAGLHYFTGSKDHHIQMRLRSKKLGLKISEKGVTLYDDKSETPIGPMDTEEEVFAAVGMQYVPPEIRMGKDEIRLGEAHSIPKLVERSDLTCDPHVFTDLSLGRQAPGEFFEACLAAGYSTVVLAEKGTLSGKGVRPGDFENYLARVRKLDESFAELKVVAGLDVEILENGLLDFDLRLLAKLDWVVARMGKEVSDEAEENTQRVMWGIETGLVSCLAHPTGRHLGVDSGYPLYFDEVLACARDFGTALEMSGNPQELDLNAVLARKAREAGVDLVVASGAGHVMGLSQVEYALQQARRAWLEPKDILNTLPFREMVGRTRVLLNR</sequence>
<dbReference type="InterPro" id="IPR002054">
    <property type="entry name" value="DNA-dir_DNA_pol_X"/>
</dbReference>
<dbReference type="SUPFAM" id="SSF47802">
    <property type="entry name" value="DNA polymerase beta, N-terminal domain-like"/>
    <property type="match status" value="1"/>
</dbReference>
<dbReference type="PIRSF" id="PIRSF005047">
    <property type="entry name" value="UCP005047_YshC"/>
    <property type="match status" value="1"/>
</dbReference>
<dbReference type="Gene3D" id="3.30.210.10">
    <property type="entry name" value="DNA polymerase, thumb domain"/>
    <property type="match status" value="1"/>
</dbReference>
<dbReference type="InterPro" id="IPR016195">
    <property type="entry name" value="Pol/histidinol_Pase-like"/>
</dbReference>